<keyword evidence="3" id="KW-1185">Reference proteome</keyword>
<dbReference type="EMBL" id="CP109441">
    <property type="protein sequence ID" value="WUV43078.1"/>
    <property type="molecule type" value="Genomic_DNA"/>
</dbReference>
<protein>
    <submittedName>
        <fullName evidence="2">Uncharacterized protein</fullName>
    </submittedName>
</protein>
<dbReference type="RefSeq" id="WP_329405644.1">
    <property type="nucleotide sequence ID" value="NZ_CP109441.1"/>
</dbReference>
<evidence type="ECO:0000313" key="3">
    <source>
        <dbReference type="Proteomes" id="UP001432062"/>
    </source>
</evidence>
<proteinExistence type="predicted"/>
<feature type="region of interest" description="Disordered" evidence="1">
    <location>
        <begin position="76"/>
        <end position="111"/>
    </location>
</feature>
<accession>A0ABZ1YJ60</accession>
<name>A0ABZ1YJ60_9NOCA</name>
<organism evidence="2 3">
    <name type="scientific">Nocardia vinacea</name>
    <dbReference type="NCBI Taxonomy" id="96468"/>
    <lineage>
        <taxon>Bacteria</taxon>
        <taxon>Bacillati</taxon>
        <taxon>Actinomycetota</taxon>
        <taxon>Actinomycetes</taxon>
        <taxon>Mycobacteriales</taxon>
        <taxon>Nocardiaceae</taxon>
        <taxon>Nocardia</taxon>
    </lineage>
</organism>
<evidence type="ECO:0000313" key="2">
    <source>
        <dbReference type="EMBL" id="WUV43078.1"/>
    </source>
</evidence>
<sequence length="130" mass="12401">MTAPLGRGRARIVTIVAGTAFAAAGVLVAGGASAQPPLPPLPAPGGPSVTCVLDGPGDTHVVIQRRPGQELAVPATPLPPGVALPDCPDIDPSGPVIVGPGGPQVMIGPGGPGVVHVHPAHPAPTGSSGS</sequence>
<evidence type="ECO:0000256" key="1">
    <source>
        <dbReference type="SAM" id="MobiDB-lite"/>
    </source>
</evidence>
<dbReference type="Proteomes" id="UP001432062">
    <property type="component" value="Chromosome"/>
</dbReference>
<gene>
    <name evidence="2" type="ORF">OG563_28040</name>
</gene>
<feature type="compositionally biased region" description="Low complexity" evidence="1">
    <location>
        <begin position="94"/>
        <end position="107"/>
    </location>
</feature>
<reference evidence="2" key="1">
    <citation type="submission" date="2022-10" db="EMBL/GenBank/DDBJ databases">
        <title>The complete genomes of actinobacterial strains from the NBC collection.</title>
        <authorList>
            <person name="Joergensen T.S."/>
            <person name="Alvarez Arevalo M."/>
            <person name="Sterndorff E.B."/>
            <person name="Faurdal D."/>
            <person name="Vuksanovic O."/>
            <person name="Mourched A.-S."/>
            <person name="Charusanti P."/>
            <person name="Shaw S."/>
            <person name="Blin K."/>
            <person name="Weber T."/>
        </authorList>
    </citation>
    <scope>NUCLEOTIDE SEQUENCE</scope>
    <source>
        <strain evidence="2">NBC_01482</strain>
    </source>
</reference>